<dbReference type="Proteomes" id="UP001303046">
    <property type="component" value="Unassembled WGS sequence"/>
</dbReference>
<evidence type="ECO:0000256" key="1">
    <source>
        <dbReference type="SAM" id="SignalP"/>
    </source>
</evidence>
<keyword evidence="3" id="KW-1185">Reference proteome</keyword>
<accession>A0ABR1E8P6</accession>
<dbReference type="EMBL" id="JAVFWL010000005">
    <property type="protein sequence ID" value="KAK6759013.1"/>
    <property type="molecule type" value="Genomic_DNA"/>
</dbReference>
<sequence length="93" mass="10148">MYLSHLFFVIVIQRSFTSYQHPYPHGQKYVAPVVICCAAPVGPAPSYPTIHGGYGHMKVVKSVATQSSYSYTYEVGGPVSYPAQQTQSCCADP</sequence>
<comment type="caution">
    <text evidence="2">The sequence shown here is derived from an EMBL/GenBank/DDBJ whole genome shotgun (WGS) entry which is preliminary data.</text>
</comment>
<organism evidence="2 3">
    <name type="scientific">Necator americanus</name>
    <name type="common">Human hookworm</name>
    <dbReference type="NCBI Taxonomy" id="51031"/>
    <lineage>
        <taxon>Eukaryota</taxon>
        <taxon>Metazoa</taxon>
        <taxon>Ecdysozoa</taxon>
        <taxon>Nematoda</taxon>
        <taxon>Chromadorea</taxon>
        <taxon>Rhabditida</taxon>
        <taxon>Rhabditina</taxon>
        <taxon>Rhabditomorpha</taxon>
        <taxon>Strongyloidea</taxon>
        <taxon>Ancylostomatidae</taxon>
        <taxon>Bunostominae</taxon>
        <taxon>Necator</taxon>
    </lineage>
</organism>
<reference evidence="2 3" key="1">
    <citation type="submission" date="2023-08" db="EMBL/GenBank/DDBJ databases">
        <title>A Necator americanus chromosomal reference genome.</title>
        <authorList>
            <person name="Ilik V."/>
            <person name="Petrzelkova K.J."/>
            <person name="Pardy F."/>
            <person name="Fuh T."/>
            <person name="Niatou-Singa F.S."/>
            <person name="Gouil Q."/>
            <person name="Baker L."/>
            <person name="Ritchie M.E."/>
            <person name="Jex A.R."/>
            <person name="Gazzola D."/>
            <person name="Li H."/>
            <person name="Toshio Fujiwara R."/>
            <person name="Zhan B."/>
            <person name="Aroian R.V."/>
            <person name="Pafco B."/>
            <person name="Schwarz E.M."/>
        </authorList>
    </citation>
    <scope>NUCLEOTIDE SEQUENCE [LARGE SCALE GENOMIC DNA]</scope>
    <source>
        <strain evidence="2 3">Aroian</strain>
        <tissue evidence="2">Whole animal</tissue>
    </source>
</reference>
<name>A0ABR1E8P6_NECAM</name>
<evidence type="ECO:0000313" key="2">
    <source>
        <dbReference type="EMBL" id="KAK6759013.1"/>
    </source>
</evidence>
<gene>
    <name evidence="2" type="primary">Necator_chrV.g21105</name>
    <name evidence="2" type="ORF">RB195_016312</name>
</gene>
<evidence type="ECO:0000313" key="3">
    <source>
        <dbReference type="Proteomes" id="UP001303046"/>
    </source>
</evidence>
<feature type="signal peptide" evidence="1">
    <location>
        <begin position="1"/>
        <end position="19"/>
    </location>
</feature>
<keyword evidence="1" id="KW-0732">Signal</keyword>
<protein>
    <submittedName>
        <fullName evidence="2">Uncharacterized protein</fullName>
    </submittedName>
</protein>
<feature type="chain" id="PRO_5046341381" evidence="1">
    <location>
        <begin position="20"/>
        <end position="93"/>
    </location>
</feature>
<proteinExistence type="predicted"/>